<sequence length="115" mass="12347">MDESGKPGGGRIKSDSETSLPLRLEYLAGDALKAVDTQLTVEKCNDLMPKERASFGIQYTKSKKTKSGLRCRRRSSMSFSVLSMAVMMSGIKEEGTSLVVSAPGGRPSTWGTVIA</sequence>
<dbReference type="EMBL" id="JXTC01000213">
    <property type="protein sequence ID" value="PON81586.1"/>
    <property type="molecule type" value="Genomic_DNA"/>
</dbReference>
<dbReference type="Proteomes" id="UP000237000">
    <property type="component" value="Unassembled WGS sequence"/>
</dbReference>
<evidence type="ECO:0000313" key="1">
    <source>
        <dbReference type="EMBL" id="PON81586.1"/>
    </source>
</evidence>
<accession>A0A2P5E7T0</accession>
<reference evidence="2" key="1">
    <citation type="submission" date="2016-06" db="EMBL/GenBank/DDBJ databases">
        <title>Parallel loss of symbiosis genes in relatives of nitrogen-fixing non-legume Parasponia.</title>
        <authorList>
            <person name="Van Velzen R."/>
            <person name="Holmer R."/>
            <person name="Bu F."/>
            <person name="Rutten L."/>
            <person name="Van Zeijl A."/>
            <person name="Liu W."/>
            <person name="Santuari L."/>
            <person name="Cao Q."/>
            <person name="Sharma T."/>
            <person name="Shen D."/>
            <person name="Roswanjaya Y."/>
            <person name="Wardhani T."/>
            <person name="Kalhor M.S."/>
            <person name="Jansen J."/>
            <person name="Van den Hoogen J."/>
            <person name="Gungor B."/>
            <person name="Hartog M."/>
            <person name="Hontelez J."/>
            <person name="Verver J."/>
            <person name="Yang W.-C."/>
            <person name="Schijlen E."/>
            <person name="Repin R."/>
            <person name="Schilthuizen M."/>
            <person name="Schranz E."/>
            <person name="Heidstra R."/>
            <person name="Miyata K."/>
            <person name="Fedorova E."/>
            <person name="Kohlen W."/>
            <person name="Bisseling T."/>
            <person name="Smit S."/>
            <person name="Geurts R."/>
        </authorList>
    </citation>
    <scope>NUCLEOTIDE SEQUENCE [LARGE SCALE GENOMIC DNA]</scope>
    <source>
        <strain evidence="2">cv. RG33-2</strain>
    </source>
</reference>
<evidence type="ECO:0000313" key="2">
    <source>
        <dbReference type="Proteomes" id="UP000237000"/>
    </source>
</evidence>
<organism evidence="1 2">
    <name type="scientific">Trema orientale</name>
    <name type="common">Charcoal tree</name>
    <name type="synonym">Celtis orientalis</name>
    <dbReference type="NCBI Taxonomy" id="63057"/>
    <lineage>
        <taxon>Eukaryota</taxon>
        <taxon>Viridiplantae</taxon>
        <taxon>Streptophyta</taxon>
        <taxon>Embryophyta</taxon>
        <taxon>Tracheophyta</taxon>
        <taxon>Spermatophyta</taxon>
        <taxon>Magnoliopsida</taxon>
        <taxon>eudicotyledons</taxon>
        <taxon>Gunneridae</taxon>
        <taxon>Pentapetalae</taxon>
        <taxon>rosids</taxon>
        <taxon>fabids</taxon>
        <taxon>Rosales</taxon>
        <taxon>Cannabaceae</taxon>
        <taxon>Trema</taxon>
    </lineage>
</organism>
<gene>
    <name evidence="1" type="ORF">TorRG33x02_226240</name>
</gene>
<protein>
    <submittedName>
        <fullName evidence="1">Uncharacterized protein</fullName>
    </submittedName>
</protein>
<comment type="caution">
    <text evidence="1">The sequence shown here is derived from an EMBL/GenBank/DDBJ whole genome shotgun (WGS) entry which is preliminary data.</text>
</comment>
<proteinExistence type="predicted"/>
<name>A0A2P5E7T0_TREOI</name>
<dbReference type="InParanoid" id="A0A2P5E7T0"/>
<dbReference type="AlphaFoldDB" id="A0A2P5E7T0"/>
<keyword evidence="2" id="KW-1185">Reference proteome</keyword>